<dbReference type="InterPro" id="IPR036612">
    <property type="entry name" value="KH_dom_type_1_sf"/>
</dbReference>
<dbReference type="InterPro" id="IPR012677">
    <property type="entry name" value="Nucleotide-bd_a/b_plait_sf"/>
</dbReference>
<protein>
    <submittedName>
        <fullName evidence="9">Oidioi.mRNA.OKI2018_I69.XSR.g15020.t1.cds</fullName>
    </submittedName>
</protein>
<evidence type="ECO:0000256" key="3">
    <source>
        <dbReference type="ARBA" id="ARBA00022737"/>
    </source>
</evidence>
<dbReference type="Pfam" id="PF00076">
    <property type="entry name" value="RRM_1"/>
    <property type="match status" value="1"/>
</dbReference>
<dbReference type="CDD" id="cd22398">
    <property type="entry name" value="KH-I_FUBP_rpt3"/>
    <property type="match status" value="1"/>
</dbReference>
<dbReference type="SUPFAM" id="SSF50447">
    <property type="entry name" value="Translation proteins"/>
    <property type="match status" value="1"/>
</dbReference>
<evidence type="ECO:0000256" key="7">
    <source>
        <dbReference type="SAM" id="MobiDB-lite"/>
    </source>
</evidence>
<dbReference type="SMART" id="SM00322">
    <property type="entry name" value="KH"/>
    <property type="match status" value="4"/>
</dbReference>
<gene>
    <name evidence="9" type="ORF">OKIOD_LOCUS6578</name>
</gene>
<feature type="region of interest" description="Disordered" evidence="7">
    <location>
        <begin position="1170"/>
        <end position="1193"/>
    </location>
</feature>
<dbReference type="Pfam" id="PF00013">
    <property type="entry name" value="KH_1"/>
    <property type="match status" value="4"/>
</dbReference>
<feature type="region of interest" description="Disordered" evidence="7">
    <location>
        <begin position="1"/>
        <end position="23"/>
    </location>
</feature>
<evidence type="ECO:0000256" key="5">
    <source>
        <dbReference type="ARBA" id="ARBA00022845"/>
    </source>
</evidence>
<keyword evidence="2" id="KW-0813">Transport</keyword>
<feature type="domain" description="RRM" evidence="8">
    <location>
        <begin position="333"/>
        <end position="437"/>
    </location>
</feature>
<evidence type="ECO:0000313" key="10">
    <source>
        <dbReference type="Proteomes" id="UP001158576"/>
    </source>
</evidence>
<evidence type="ECO:0000259" key="8">
    <source>
        <dbReference type="PROSITE" id="PS50102"/>
    </source>
</evidence>
<feature type="compositionally biased region" description="Pro residues" evidence="7">
    <location>
        <begin position="999"/>
        <end position="1009"/>
    </location>
</feature>
<sequence>MSSVSDDSTKGKNERKHPMLDPKEAYEFEKALREMEEHDMGRGEPDEFDEWDDQQYAPAFVAGYETYEKEEYVPVLENKNENVTSDEYIPVAITPRACDQISEQEIKPGDASSSSSEDEDYEKMVAEFRPKVEKVRETLTPEEKNAFASPCGKHDLKPSELPPIPDVSGMTIPDCAKIELLGHISSIMFEPSILAIVASTNTSGQPLDQGSVVFRKDRIPIGVLFETFGPVKSPFHSIRFKSKDYVNSFNLQVGDEIYFAHEFAVKVQVEMLKRQKGCDASWQDDEECPTKFLDHSDDEAEQKSKAERKAAARAKRGEQVEKQPKKKDIDPDLSVYICGLPVDFRESTIKDLFNGIGIATKKVKLLRTATGETRCAAIINLRSCDDVSKSIEKLNMRITLPGAQMPLAVKQYEERKNSTGDLDRPTGQDYKVTFASNRSTITRGTKRTYCIGPEKEANSKTQHTLHSVQPDTDGVIGVDHAFVKKVDPASFTKSSNSPRASIVLTGAKGKKEAENSSKMKTETEDVFSWGAEVSRTTKNPYAAKRSLPPELLNPEAHPSPYDDPKRKKRRTGAQGVVTPSANSSMNGLNPPQSHPIPQQIQDNISVPDQLVGLIIGKNGEQINRIQQETGCRVQIVPNSTGGSERPCTLTGTFHQVHHAKQKLNEIITRGGPRENGMSYGHGENKHQGQMQTEMQIPPDKCGLIIGKGGNTLKQLMQEFNVKLHLVQESAEITREEKPLKIIGTPQAVEAAKGAIMNLMAQKDGSKPATSIINTKTVGHSIEVSVPKAAVGVVIGRGGENISKIQNETNTRIQFKTDDPTQDVRSCSISGTPEACQMANDRISEIARQKLQEQHPPLHGNSDSSFMQGQHCVEYPVPASRAGVVIGKGGENIRLIKENSGAFVQIEKNASDKGDNWKTFIIRGTEQQIQEAQKLIQDKAGIGPPNTHSQASHNMDHFQIHGNSHTGPGTPTHQMPQTPNQGMITQLTNQVNNLSLHPNPGTPGPPPPSNQPGIGGPWPQVDQHPDSVNQGWNQYPMYGGQPANGWQPWNTGNNPHQQPRSQQQQNLSSQWAQYYEHAKIQDHHAHSYQQPHMIHQQNSQPNISSADPAQWSDPYRGHMSTGYHPGQGYPGNTNQPNFHPGAYQDLGLSSLLDNSLEAKLNLSVCSDSEFDPFEPYEPYDPALDSSRFTPQSQC</sequence>
<feature type="compositionally biased region" description="Polar residues" evidence="7">
    <location>
        <begin position="960"/>
        <end position="979"/>
    </location>
</feature>
<keyword evidence="6" id="KW-0694">RNA-binding</keyword>
<accession>A0ABN7SGK2</accession>
<dbReference type="InterPro" id="IPR035979">
    <property type="entry name" value="RBD_domain_sf"/>
</dbReference>
<dbReference type="Gene3D" id="2.40.10.230">
    <property type="entry name" value="Probable tRNA pseudouridine synthase domain"/>
    <property type="match status" value="1"/>
</dbReference>
<reference evidence="9 10" key="1">
    <citation type="submission" date="2021-04" db="EMBL/GenBank/DDBJ databases">
        <authorList>
            <person name="Bliznina A."/>
        </authorList>
    </citation>
    <scope>NUCLEOTIDE SEQUENCE [LARGE SCALE GENOMIC DNA]</scope>
</reference>
<keyword evidence="5" id="KW-0810">Translation regulation</keyword>
<dbReference type="InterPro" id="IPR000504">
    <property type="entry name" value="RRM_dom"/>
</dbReference>
<feature type="region of interest" description="Disordered" evidence="7">
    <location>
        <begin position="539"/>
        <end position="588"/>
    </location>
</feature>
<comment type="similarity">
    <text evidence="1">Belongs to the RRM IMP/VICKZ family.</text>
</comment>
<dbReference type="PROSITE" id="PS50084">
    <property type="entry name" value="KH_TYPE_1"/>
    <property type="match status" value="4"/>
</dbReference>
<feature type="compositionally biased region" description="Polar residues" evidence="7">
    <location>
        <begin position="577"/>
        <end position="588"/>
    </location>
</feature>
<dbReference type="CDD" id="cd00590">
    <property type="entry name" value="RRM_SF"/>
    <property type="match status" value="1"/>
</dbReference>
<dbReference type="SUPFAM" id="SSF54928">
    <property type="entry name" value="RNA-binding domain, RBD"/>
    <property type="match status" value="1"/>
</dbReference>
<dbReference type="CDD" id="cd22396">
    <property type="entry name" value="KH-I_FUBP_rpt1"/>
    <property type="match status" value="1"/>
</dbReference>
<dbReference type="PANTHER" id="PTHR10288">
    <property type="entry name" value="KH DOMAIN CONTAINING RNA BINDING PROTEIN"/>
    <property type="match status" value="1"/>
</dbReference>
<keyword evidence="4" id="KW-0509">mRNA transport</keyword>
<evidence type="ECO:0000256" key="2">
    <source>
        <dbReference type="ARBA" id="ARBA00022448"/>
    </source>
</evidence>
<dbReference type="PROSITE" id="PS50102">
    <property type="entry name" value="RRM"/>
    <property type="match status" value="1"/>
</dbReference>
<name>A0ABN7SGK2_OIKDI</name>
<keyword evidence="3" id="KW-0677">Repeat</keyword>
<dbReference type="InterPro" id="IPR038664">
    <property type="entry name" value="Gar1/Naf1_Cbf5-bd_sf"/>
</dbReference>
<feature type="region of interest" description="Disordered" evidence="7">
    <location>
        <begin position="991"/>
        <end position="1068"/>
    </location>
</feature>
<dbReference type="Pfam" id="PF04410">
    <property type="entry name" value="Gar1"/>
    <property type="match status" value="1"/>
</dbReference>
<proteinExistence type="inferred from homology"/>
<evidence type="ECO:0000256" key="6">
    <source>
        <dbReference type="PROSITE-ProRule" id="PRU00176"/>
    </source>
</evidence>
<dbReference type="InterPro" id="IPR004088">
    <property type="entry name" value="KH_dom_type_1"/>
</dbReference>
<feature type="region of interest" description="Disordered" evidence="7">
    <location>
        <begin position="1082"/>
        <end position="1140"/>
    </location>
</feature>
<feature type="compositionally biased region" description="Basic and acidic residues" evidence="7">
    <location>
        <begin position="7"/>
        <end position="23"/>
    </location>
</feature>
<dbReference type="InterPro" id="IPR007504">
    <property type="entry name" value="H/ACA_rnp_Gar1/Naf1"/>
</dbReference>
<feature type="compositionally biased region" description="Polar residues" evidence="7">
    <location>
        <begin position="1046"/>
        <end position="1055"/>
    </location>
</feature>
<dbReference type="SUPFAM" id="SSF54791">
    <property type="entry name" value="Eukaryotic type KH-domain (KH-domain type I)"/>
    <property type="match status" value="4"/>
</dbReference>
<feature type="compositionally biased region" description="Low complexity" evidence="7">
    <location>
        <begin position="1056"/>
        <end position="1068"/>
    </location>
</feature>
<dbReference type="Gene3D" id="3.30.1370.10">
    <property type="entry name" value="K Homology domain, type 1"/>
    <property type="match status" value="4"/>
</dbReference>
<dbReference type="Proteomes" id="UP001158576">
    <property type="component" value="Chromosome XSR"/>
</dbReference>
<dbReference type="Gene3D" id="3.30.70.330">
    <property type="match status" value="1"/>
</dbReference>
<dbReference type="InterPro" id="IPR009000">
    <property type="entry name" value="Transl_B-barrel_sf"/>
</dbReference>
<feature type="compositionally biased region" description="Polar residues" evidence="7">
    <location>
        <begin position="1086"/>
        <end position="1106"/>
    </location>
</feature>
<keyword evidence="10" id="KW-1185">Reference proteome</keyword>
<feature type="region of interest" description="Disordered" evidence="7">
    <location>
        <begin position="957"/>
        <end position="979"/>
    </location>
</feature>
<evidence type="ECO:0000256" key="4">
    <source>
        <dbReference type="ARBA" id="ARBA00022816"/>
    </source>
</evidence>
<dbReference type="EMBL" id="OU015569">
    <property type="protein sequence ID" value="CAG5097314.1"/>
    <property type="molecule type" value="Genomic_DNA"/>
</dbReference>
<dbReference type="InterPro" id="IPR004087">
    <property type="entry name" value="KH_dom"/>
</dbReference>
<organism evidence="9 10">
    <name type="scientific">Oikopleura dioica</name>
    <name type="common">Tunicate</name>
    <dbReference type="NCBI Taxonomy" id="34765"/>
    <lineage>
        <taxon>Eukaryota</taxon>
        <taxon>Metazoa</taxon>
        <taxon>Chordata</taxon>
        <taxon>Tunicata</taxon>
        <taxon>Appendicularia</taxon>
        <taxon>Copelata</taxon>
        <taxon>Oikopleuridae</taxon>
        <taxon>Oikopleura</taxon>
    </lineage>
</organism>
<evidence type="ECO:0000313" key="9">
    <source>
        <dbReference type="EMBL" id="CAG5097314.1"/>
    </source>
</evidence>
<evidence type="ECO:0000256" key="1">
    <source>
        <dbReference type="ARBA" id="ARBA00009094"/>
    </source>
</evidence>